<dbReference type="Proteomes" id="UP000063699">
    <property type="component" value="Chromosome"/>
</dbReference>
<dbReference type="AlphaFoldDB" id="A0A0N9I1Y5"/>
<dbReference type="OrthoDB" id="3399145at2"/>
<evidence type="ECO:0008006" key="4">
    <source>
        <dbReference type="Google" id="ProtNLM"/>
    </source>
</evidence>
<dbReference type="RefSeq" id="WP_054290103.1">
    <property type="nucleotide sequence ID" value="NZ_CP012752.1"/>
</dbReference>
<dbReference type="EMBL" id="CP012752">
    <property type="protein sequence ID" value="ALG08196.1"/>
    <property type="molecule type" value="Genomic_DNA"/>
</dbReference>
<organism evidence="2 3">
    <name type="scientific">Kibdelosporangium phytohabitans</name>
    <dbReference type="NCBI Taxonomy" id="860235"/>
    <lineage>
        <taxon>Bacteria</taxon>
        <taxon>Bacillati</taxon>
        <taxon>Actinomycetota</taxon>
        <taxon>Actinomycetes</taxon>
        <taxon>Pseudonocardiales</taxon>
        <taxon>Pseudonocardiaceae</taxon>
        <taxon>Kibdelosporangium</taxon>
    </lineage>
</organism>
<evidence type="ECO:0000313" key="2">
    <source>
        <dbReference type="EMBL" id="ALG08196.1"/>
    </source>
</evidence>
<sequence>MTRAVRILTIAVLVGGVSTVAPPATASTSVDRDDRTVTVTRIAPSEGGVRPMTTCGAAQYVDAWMVYFDCEVDASTRFSARCSDGFEPEPAVAPPGSWRVVVDCYPAFFSSFWWDYA</sequence>
<dbReference type="KEGG" id="kphy:AOZ06_15920"/>
<reference evidence="2 3" key="1">
    <citation type="submission" date="2015-07" db="EMBL/GenBank/DDBJ databases">
        <title>Genome sequencing of Kibdelosporangium phytohabitans.</title>
        <authorList>
            <person name="Qin S."/>
            <person name="Xing K."/>
        </authorList>
    </citation>
    <scope>NUCLEOTIDE SEQUENCE [LARGE SCALE GENOMIC DNA]</scope>
    <source>
        <strain evidence="2 3">KLBMP1111</strain>
    </source>
</reference>
<evidence type="ECO:0000256" key="1">
    <source>
        <dbReference type="SAM" id="SignalP"/>
    </source>
</evidence>
<proteinExistence type="predicted"/>
<name>A0A0N9I1Y5_9PSEU</name>
<evidence type="ECO:0000313" key="3">
    <source>
        <dbReference type="Proteomes" id="UP000063699"/>
    </source>
</evidence>
<accession>A0A0N9I1Y5</accession>
<keyword evidence="1" id="KW-0732">Signal</keyword>
<feature type="signal peptide" evidence="1">
    <location>
        <begin position="1"/>
        <end position="26"/>
    </location>
</feature>
<gene>
    <name evidence="2" type="ORF">AOZ06_15920</name>
</gene>
<keyword evidence="3" id="KW-1185">Reference proteome</keyword>
<protein>
    <recommendedName>
        <fullName evidence="4">Secreted protein</fullName>
    </recommendedName>
</protein>
<feature type="chain" id="PRO_5006035749" description="Secreted protein" evidence="1">
    <location>
        <begin position="27"/>
        <end position="117"/>
    </location>
</feature>